<dbReference type="PANTHER" id="PTHR33361:SF2">
    <property type="entry name" value="DUF885 DOMAIN-CONTAINING PROTEIN"/>
    <property type="match status" value="1"/>
</dbReference>
<dbReference type="Pfam" id="PF05960">
    <property type="entry name" value="DUF885"/>
    <property type="match status" value="1"/>
</dbReference>
<accession>A0A5C7FFD0</accession>
<dbReference type="EMBL" id="VOXD01000018">
    <property type="protein sequence ID" value="TXF88940.1"/>
    <property type="molecule type" value="Genomic_DNA"/>
</dbReference>
<reference evidence="1 2" key="1">
    <citation type="submission" date="2019-08" db="EMBL/GenBank/DDBJ databases">
        <title>Lewinella sp. strain SSH13 Genome sequencing and assembly.</title>
        <authorList>
            <person name="Kim I."/>
        </authorList>
    </citation>
    <scope>NUCLEOTIDE SEQUENCE [LARGE SCALE GENOMIC DNA]</scope>
    <source>
        <strain evidence="1 2">SSH13</strain>
    </source>
</reference>
<dbReference type="OrthoDB" id="9760040at2"/>
<dbReference type="AlphaFoldDB" id="A0A5C7FFD0"/>
<dbReference type="PANTHER" id="PTHR33361">
    <property type="entry name" value="GLR0591 PROTEIN"/>
    <property type="match status" value="1"/>
</dbReference>
<dbReference type="Proteomes" id="UP000321907">
    <property type="component" value="Unassembled WGS sequence"/>
</dbReference>
<proteinExistence type="predicted"/>
<name>A0A5C7FFD0_9BACT</name>
<dbReference type="InterPro" id="IPR010281">
    <property type="entry name" value="DUF885"/>
</dbReference>
<keyword evidence="2" id="KW-1185">Reference proteome</keyword>
<organism evidence="1 2">
    <name type="scientific">Neolewinella aurantiaca</name>
    <dbReference type="NCBI Taxonomy" id="2602767"/>
    <lineage>
        <taxon>Bacteria</taxon>
        <taxon>Pseudomonadati</taxon>
        <taxon>Bacteroidota</taxon>
        <taxon>Saprospiria</taxon>
        <taxon>Saprospirales</taxon>
        <taxon>Lewinellaceae</taxon>
        <taxon>Neolewinella</taxon>
    </lineage>
</organism>
<gene>
    <name evidence="1" type="ORF">FUA23_12855</name>
</gene>
<evidence type="ECO:0000313" key="1">
    <source>
        <dbReference type="EMBL" id="TXF88940.1"/>
    </source>
</evidence>
<sequence>MLFCTMQRILIPLLLLAPTFFLFAQSDSILLVKAMEEFADWNPQSNGLMWSATDANSASAEVKELRALRDRIPPETALSPSSRLNRNILLHILDDEIFRREFGAYQFPLDAEGGFLAGIVYRVIGQRVRGKESLERYTKLIEQVSPWFDRQIASMRAGLAAGKTDPRLVVENCIAQIDRQLATPVDESIFLQPVRNDAAHTQVLSKLVEQSTYPAYRRLRKFLAEDYLPNLRAGIGISEITDGKAFYRQRVRFFTTDDVTPEEVFATGQAEVARIRAEMEAIITKTGFEGSFADFLQFLRTDEQFYPKSAEELLSRAAWITKRMEGKLPQYFNHLPRMPLTVSPVPSALAPNYTTGRYSPGSYRSRKAGAFWVNTYNLPSRPYYVLPALALHEGVPGHHTQMMLAAEMEDVPAFRQNLYLSAFGEGWALYCEYLGKEAGMYETDYEEFGRLVYEMWRACRLVVDPGMHYFGWSRDEAVDFLTSNTALSLHEVNTEIDRYIGWPGQAVSYKMGELKIRELRKMAEAELGEKFDLPSFHDLVLSNGAVTMQGLEGLVREWIEGRN</sequence>
<protein>
    <submittedName>
        <fullName evidence="1">DUF885 domain-containing protein</fullName>
    </submittedName>
</protein>
<comment type="caution">
    <text evidence="1">The sequence shown here is derived from an EMBL/GenBank/DDBJ whole genome shotgun (WGS) entry which is preliminary data.</text>
</comment>
<evidence type="ECO:0000313" key="2">
    <source>
        <dbReference type="Proteomes" id="UP000321907"/>
    </source>
</evidence>